<evidence type="ECO:0000313" key="3">
    <source>
        <dbReference type="Proteomes" id="UP000799537"/>
    </source>
</evidence>
<dbReference type="AlphaFoldDB" id="A0A6A6BX82"/>
<dbReference type="OrthoDB" id="5293813at2759"/>
<dbReference type="EMBL" id="ML993638">
    <property type="protein sequence ID" value="KAF2159421.1"/>
    <property type="molecule type" value="Genomic_DNA"/>
</dbReference>
<sequence length="147" mass="15740">MSPLSIYELIATLPLLLSFAHAVPIAQESSPASSSDISTTGFSFPLTNGFPNVTILSTTLTAIEDQAHGTLPNSPLPTKISPISATVWQIIAFNEIFEVAFFTSLIQNITTNVTGFETSSPSAIPSSPIFMPSKRKTSYTRSARMPC</sequence>
<dbReference type="RefSeq" id="XP_033660310.1">
    <property type="nucleotide sequence ID" value="XM_033814602.1"/>
</dbReference>
<evidence type="ECO:0000313" key="2">
    <source>
        <dbReference type="EMBL" id="KAF2159421.1"/>
    </source>
</evidence>
<dbReference type="Proteomes" id="UP000799537">
    <property type="component" value="Unassembled WGS sequence"/>
</dbReference>
<reference evidence="2" key="1">
    <citation type="journal article" date="2020" name="Stud. Mycol.">
        <title>101 Dothideomycetes genomes: a test case for predicting lifestyles and emergence of pathogens.</title>
        <authorList>
            <person name="Haridas S."/>
            <person name="Albert R."/>
            <person name="Binder M."/>
            <person name="Bloem J."/>
            <person name="Labutti K."/>
            <person name="Salamov A."/>
            <person name="Andreopoulos B."/>
            <person name="Baker S."/>
            <person name="Barry K."/>
            <person name="Bills G."/>
            <person name="Bluhm B."/>
            <person name="Cannon C."/>
            <person name="Castanera R."/>
            <person name="Culley D."/>
            <person name="Daum C."/>
            <person name="Ezra D."/>
            <person name="Gonzalez J."/>
            <person name="Henrissat B."/>
            <person name="Kuo A."/>
            <person name="Liang C."/>
            <person name="Lipzen A."/>
            <person name="Lutzoni F."/>
            <person name="Magnuson J."/>
            <person name="Mondo S."/>
            <person name="Nolan M."/>
            <person name="Ohm R."/>
            <person name="Pangilinan J."/>
            <person name="Park H.-J."/>
            <person name="Ramirez L."/>
            <person name="Alfaro M."/>
            <person name="Sun H."/>
            <person name="Tritt A."/>
            <person name="Yoshinaga Y."/>
            <person name="Zwiers L.-H."/>
            <person name="Turgeon B."/>
            <person name="Goodwin S."/>
            <person name="Spatafora J."/>
            <person name="Crous P."/>
            <person name="Grigoriev I."/>
        </authorList>
    </citation>
    <scope>NUCLEOTIDE SEQUENCE</scope>
    <source>
        <strain evidence="2">ATCC 36951</strain>
    </source>
</reference>
<proteinExistence type="predicted"/>
<feature type="signal peptide" evidence="1">
    <location>
        <begin position="1"/>
        <end position="22"/>
    </location>
</feature>
<accession>A0A6A6BX82</accession>
<dbReference type="GeneID" id="54567874"/>
<keyword evidence="1" id="KW-0732">Signal</keyword>
<organism evidence="2 3">
    <name type="scientific">Zasmidium cellare ATCC 36951</name>
    <dbReference type="NCBI Taxonomy" id="1080233"/>
    <lineage>
        <taxon>Eukaryota</taxon>
        <taxon>Fungi</taxon>
        <taxon>Dikarya</taxon>
        <taxon>Ascomycota</taxon>
        <taxon>Pezizomycotina</taxon>
        <taxon>Dothideomycetes</taxon>
        <taxon>Dothideomycetidae</taxon>
        <taxon>Mycosphaerellales</taxon>
        <taxon>Mycosphaerellaceae</taxon>
        <taxon>Zasmidium</taxon>
    </lineage>
</organism>
<evidence type="ECO:0000256" key="1">
    <source>
        <dbReference type="SAM" id="SignalP"/>
    </source>
</evidence>
<gene>
    <name evidence="2" type="ORF">M409DRAFT_60881</name>
</gene>
<name>A0A6A6BX82_ZASCE</name>
<keyword evidence="3" id="KW-1185">Reference proteome</keyword>
<feature type="chain" id="PRO_5025546729" evidence="1">
    <location>
        <begin position="23"/>
        <end position="147"/>
    </location>
</feature>
<protein>
    <submittedName>
        <fullName evidence="2">Uncharacterized protein</fullName>
    </submittedName>
</protein>